<evidence type="ECO:0000256" key="5">
    <source>
        <dbReference type="ARBA" id="ARBA00022475"/>
    </source>
</evidence>
<evidence type="ECO:0000256" key="8">
    <source>
        <dbReference type="ARBA" id="ARBA00022963"/>
    </source>
</evidence>
<evidence type="ECO:0000256" key="15">
    <source>
        <dbReference type="ARBA" id="ARBA00033028"/>
    </source>
</evidence>
<keyword evidence="6 16" id="KW-0997">Cell inner membrane</keyword>
<evidence type="ECO:0000256" key="10">
    <source>
        <dbReference type="ARBA" id="ARBA00023098"/>
    </source>
</evidence>
<keyword evidence="11 16" id="KW-0472">Membrane</keyword>
<evidence type="ECO:0000256" key="7">
    <source>
        <dbReference type="ARBA" id="ARBA00022692"/>
    </source>
</evidence>
<evidence type="ECO:0000256" key="9">
    <source>
        <dbReference type="ARBA" id="ARBA00022989"/>
    </source>
</evidence>
<keyword evidence="9 16" id="KW-1133">Transmembrane helix</keyword>
<evidence type="ECO:0000256" key="2">
    <source>
        <dbReference type="ARBA" id="ARBA00004383"/>
    </source>
</evidence>
<dbReference type="RefSeq" id="WP_386722494.1">
    <property type="nucleotide sequence ID" value="NZ_JBHRSZ010000007.1"/>
</dbReference>
<reference evidence="18" key="1">
    <citation type="journal article" date="2019" name="Int. J. Syst. Evol. Microbiol.">
        <title>The Global Catalogue of Microorganisms (GCM) 10K type strain sequencing project: providing services to taxonomists for standard genome sequencing and annotation.</title>
        <authorList>
            <consortium name="The Broad Institute Genomics Platform"/>
            <consortium name="The Broad Institute Genome Sequencing Center for Infectious Disease"/>
            <person name="Wu L."/>
            <person name="Ma J."/>
        </authorList>
    </citation>
    <scope>NUCLEOTIDE SEQUENCE [LARGE SCALE GENOMIC DNA]</scope>
    <source>
        <strain evidence="18">KCTC 52438</strain>
    </source>
</reference>
<dbReference type="InterPro" id="IPR004961">
    <property type="entry name" value="Lipase_chaperone"/>
</dbReference>
<evidence type="ECO:0000256" key="11">
    <source>
        <dbReference type="ARBA" id="ARBA00023136"/>
    </source>
</evidence>
<evidence type="ECO:0000256" key="14">
    <source>
        <dbReference type="ARBA" id="ARBA00031542"/>
    </source>
</evidence>
<comment type="subcellular location">
    <subcellularLocation>
        <location evidence="2">Cell inner membrane</location>
        <topology evidence="2">Single-pass membrane protein</topology>
        <orientation evidence="2">Periplasmic side</orientation>
    </subcellularLocation>
</comment>
<keyword evidence="12 16" id="KW-0143">Chaperone</keyword>
<evidence type="ECO:0000256" key="16">
    <source>
        <dbReference type="HAMAP-Rule" id="MF_00790"/>
    </source>
</evidence>
<name>A0ABV7HF87_9GAMM</name>
<evidence type="ECO:0000256" key="12">
    <source>
        <dbReference type="ARBA" id="ARBA00023186"/>
    </source>
</evidence>
<keyword evidence="18" id="KW-1185">Reference proteome</keyword>
<protein>
    <recommendedName>
        <fullName evidence="4 16">Lipase chaperone</fullName>
    </recommendedName>
    <alternativeName>
        <fullName evidence="16">Lipase activator protein</fullName>
    </alternativeName>
    <alternativeName>
        <fullName evidence="15 16">Lipase foldase</fullName>
    </alternativeName>
    <alternativeName>
        <fullName evidence="13 16">Lipase helper protein</fullName>
    </alternativeName>
    <alternativeName>
        <fullName evidence="14 16">Lipase modulator</fullName>
    </alternativeName>
</protein>
<dbReference type="Proteomes" id="UP001595476">
    <property type="component" value="Unassembled WGS sequence"/>
</dbReference>
<organism evidence="17 18">
    <name type="scientific">Litoribrevibacter euphylliae</name>
    <dbReference type="NCBI Taxonomy" id="1834034"/>
    <lineage>
        <taxon>Bacteria</taxon>
        <taxon>Pseudomonadati</taxon>
        <taxon>Pseudomonadota</taxon>
        <taxon>Gammaproteobacteria</taxon>
        <taxon>Oceanospirillales</taxon>
        <taxon>Oceanospirillaceae</taxon>
        <taxon>Litoribrevibacter</taxon>
    </lineage>
</organism>
<accession>A0ABV7HF87</accession>
<dbReference type="EMBL" id="JBHRSZ010000007">
    <property type="protein sequence ID" value="MFC3152564.1"/>
    <property type="molecule type" value="Genomic_DNA"/>
</dbReference>
<gene>
    <name evidence="16" type="primary">lifO</name>
    <name evidence="17" type="ORF">ACFOEK_16125</name>
</gene>
<keyword evidence="8 16" id="KW-0442">Lipid degradation</keyword>
<keyword evidence="5 16" id="KW-1003">Cell membrane</keyword>
<comment type="similarity">
    <text evidence="3 16">Belongs to the lipase chaperone family.</text>
</comment>
<dbReference type="SUPFAM" id="SSF158855">
    <property type="entry name" value="Lipase chaperone-like"/>
    <property type="match status" value="1"/>
</dbReference>
<evidence type="ECO:0000256" key="13">
    <source>
        <dbReference type="ARBA" id="ARBA00030948"/>
    </source>
</evidence>
<dbReference type="Pfam" id="PF03280">
    <property type="entry name" value="Lipase_chap"/>
    <property type="match status" value="1"/>
</dbReference>
<comment type="caution">
    <text evidence="17">The sequence shown here is derived from an EMBL/GenBank/DDBJ whole genome shotgun (WGS) entry which is preliminary data.</text>
</comment>
<evidence type="ECO:0000313" key="17">
    <source>
        <dbReference type="EMBL" id="MFC3152564.1"/>
    </source>
</evidence>
<sequence>MRITLSILALLFLTLGGLSFWFTQSEPDVRDLSDFNYISDNHVSAPAPEVIVDNQSVVRAEITSNDTVKLRREQEILQSLPRSLRGTDINGGFEVGPDGHLILSKANKDFFEYFLSTLGEESLEQVIDRMVALIESRLESPAKEEAVQLLNNYIALKRALLDLEQEVGEGLSQYGDSPLAQHRARLDMLSSLRTQYLGDEAASAFFGENEDFDRYMLDKMALNGNTELSDLERSEALVKLMEDAPESIKPRLEDDYQMQKLNVEVASLKASGASDEEVFQARAQVLGEDAATRLQQVETAQAQWDSRYQDYLDQKAEIESEGLSEAAQTDQIESLQTRLFEDNEIRRVQALDRIKGS</sequence>
<dbReference type="HAMAP" id="MF_00790">
    <property type="entry name" value="Lipase_chap"/>
    <property type="match status" value="1"/>
</dbReference>
<proteinExistence type="inferred from homology"/>
<evidence type="ECO:0000313" key="18">
    <source>
        <dbReference type="Proteomes" id="UP001595476"/>
    </source>
</evidence>
<comment type="function">
    <text evidence="1 16">May be involved in the folding of the extracellular lipase during its passage through the periplasm.</text>
</comment>
<evidence type="ECO:0000256" key="1">
    <source>
        <dbReference type="ARBA" id="ARBA00003280"/>
    </source>
</evidence>
<keyword evidence="10 16" id="KW-0443">Lipid metabolism</keyword>
<evidence type="ECO:0000256" key="4">
    <source>
        <dbReference type="ARBA" id="ARBA00019692"/>
    </source>
</evidence>
<evidence type="ECO:0000256" key="6">
    <source>
        <dbReference type="ARBA" id="ARBA00022519"/>
    </source>
</evidence>
<evidence type="ECO:0000256" key="3">
    <source>
        <dbReference type="ARBA" id="ARBA00010358"/>
    </source>
</evidence>
<keyword evidence="7 16" id="KW-0812">Transmembrane</keyword>